<dbReference type="InterPro" id="IPR000673">
    <property type="entry name" value="Sig_transdc_resp-reg_Me-estase"/>
</dbReference>
<dbReference type="Proteomes" id="UP000188603">
    <property type="component" value="Chromosome"/>
</dbReference>
<dbReference type="GO" id="GO:0000156">
    <property type="term" value="F:phosphorelay response regulator activity"/>
    <property type="evidence" value="ECO:0007669"/>
    <property type="project" value="InterPro"/>
</dbReference>
<dbReference type="PANTHER" id="PTHR42872:SF6">
    <property type="entry name" value="PROTEIN-GLUTAMATE METHYLESTERASE_PROTEIN-GLUTAMINE GLUTAMINASE"/>
    <property type="match status" value="1"/>
</dbReference>
<accession>A0A1U9KA10</accession>
<dbReference type="GO" id="GO:0008984">
    <property type="term" value="F:protein-glutamate methylesterase activity"/>
    <property type="evidence" value="ECO:0007669"/>
    <property type="project" value="UniProtKB-EC"/>
</dbReference>
<feature type="active site" evidence="4">
    <location>
        <position position="40"/>
    </location>
</feature>
<dbReference type="AlphaFoldDB" id="A0A1U9KA10"/>
<gene>
    <name evidence="6" type="ORF">B0W44_15070</name>
</gene>
<evidence type="ECO:0000256" key="3">
    <source>
        <dbReference type="ARBA" id="ARBA00048267"/>
    </source>
</evidence>
<dbReference type="CDD" id="cd16432">
    <property type="entry name" value="CheB_Rec"/>
    <property type="match status" value="1"/>
</dbReference>
<dbReference type="PANTHER" id="PTHR42872">
    <property type="entry name" value="PROTEIN-GLUTAMATE METHYLESTERASE/PROTEIN-GLUTAMINE GLUTAMINASE"/>
    <property type="match status" value="1"/>
</dbReference>
<dbReference type="PROSITE" id="PS50122">
    <property type="entry name" value="CHEB"/>
    <property type="match status" value="1"/>
</dbReference>
<keyword evidence="7" id="KW-1185">Reference proteome</keyword>
<evidence type="ECO:0000313" key="7">
    <source>
        <dbReference type="Proteomes" id="UP000188603"/>
    </source>
</evidence>
<reference evidence="6 7" key="1">
    <citation type="journal article" date="2015" name="Int. J. Syst. Evol. Microbiol.">
        <title>Novibacillus thermophilus gen. nov., sp. nov., a Gram-staining-negative and moderately thermophilic member of the family Thermoactinomycetaceae.</title>
        <authorList>
            <person name="Yang G."/>
            <person name="Chen J."/>
            <person name="Zhou S."/>
        </authorList>
    </citation>
    <scope>NUCLEOTIDE SEQUENCE [LARGE SCALE GENOMIC DNA]</scope>
    <source>
        <strain evidence="6 7">SG-1</strain>
    </source>
</reference>
<dbReference type="SUPFAM" id="SSF52738">
    <property type="entry name" value="Methylesterase CheB, C-terminal domain"/>
    <property type="match status" value="1"/>
</dbReference>
<dbReference type="STRING" id="1471761.B0W44_15070"/>
<evidence type="ECO:0000259" key="5">
    <source>
        <dbReference type="PROSITE" id="PS50122"/>
    </source>
</evidence>
<keyword evidence="4" id="KW-0145">Chemotaxis</keyword>
<dbReference type="RefSeq" id="WP_077720741.1">
    <property type="nucleotide sequence ID" value="NZ_CP019699.1"/>
</dbReference>
<dbReference type="EMBL" id="CP019699">
    <property type="protein sequence ID" value="AQS56872.1"/>
    <property type="molecule type" value="Genomic_DNA"/>
</dbReference>
<sequence length="205" mass="21696">MAEVKGLIAIGASTGGPRALQHILSQFPPSFPAALFVVQHMPHTFTRPFAERLNNLCALQVVEAVHGERVLGGKVYVSPGNRHLTVAQKGKDLRVALDDGNLVSGHKPSVDQLFLSFKSVRHLPVALVLLTGMGKDGANGMKQVKEANPAVVTLAQDASSCIVFGMPKAAIEAGCVDEVLPLASMADKIVEIVDGWDTEGGENLE</sequence>
<evidence type="ECO:0000313" key="6">
    <source>
        <dbReference type="EMBL" id="AQS56872.1"/>
    </source>
</evidence>
<feature type="active site" evidence="4">
    <location>
        <position position="136"/>
    </location>
</feature>
<keyword evidence="1 4" id="KW-0378">Hydrolase</keyword>
<evidence type="ECO:0000256" key="4">
    <source>
        <dbReference type="PROSITE-ProRule" id="PRU00050"/>
    </source>
</evidence>
<dbReference type="KEGG" id="ntr:B0W44_15070"/>
<feature type="active site" evidence="4">
    <location>
        <position position="13"/>
    </location>
</feature>
<comment type="catalytic activity">
    <reaction evidence="3">
        <text>[protein]-L-glutamate 5-O-methyl ester + H2O = L-glutamyl-[protein] + methanol + H(+)</text>
        <dbReference type="Rhea" id="RHEA:23236"/>
        <dbReference type="Rhea" id="RHEA-COMP:10208"/>
        <dbReference type="Rhea" id="RHEA-COMP:10311"/>
        <dbReference type="ChEBI" id="CHEBI:15377"/>
        <dbReference type="ChEBI" id="CHEBI:15378"/>
        <dbReference type="ChEBI" id="CHEBI:17790"/>
        <dbReference type="ChEBI" id="CHEBI:29973"/>
        <dbReference type="ChEBI" id="CHEBI:82795"/>
        <dbReference type="EC" id="3.1.1.61"/>
    </reaction>
</comment>
<proteinExistence type="predicted"/>
<name>A0A1U9KA10_9BACL</name>
<feature type="domain" description="CheB-type methylesterase" evidence="5">
    <location>
        <begin position="1"/>
        <end position="196"/>
    </location>
</feature>
<evidence type="ECO:0000256" key="1">
    <source>
        <dbReference type="ARBA" id="ARBA00022801"/>
    </source>
</evidence>
<protein>
    <recommendedName>
        <fullName evidence="2">protein-glutamate methylesterase</fullName>
        <ecNumber evidence="2">3.1.1.61</ecNumber>
    </recommendedName>
</protein>
<dbReference type="Pfam" id="PF01339">
    <property type="entry name" value="CheB_methylest"/>
    <property type="match status" value="1"/>
</dbReference>
<dbReference type="Gene3D" id="3.40.50.180">
    <property type="entry name" value="Methylesterase CheB, C-terminal domain"/>
    <property type="match status" value="1"/>
</dbReference>
<dbReference type="GO" id="GO:0005737">
    <property type="term" value="C:cytoplasm"/>
    <property type="evidence" value="ECO:0007669"/>
    <property type="project" value="InterPro"/>
</dbReference>
<dbReference type="OrthoDB" id="9793421at2"/>
<dbReference type="GO" id="GO:0006935">
    <property type="term" value="P:chemotaxis"/>
    <property type="evidence" value="ECO:0007669"/>
    <property type="project" value="UniProtKB-UniRule"/>
</dbReference>
<dbReference type="EC" id="3.1.1.61" evidence="2"/>
<evidence type="ECO:0000256" key="2">
    <source>
        <dbReference type="ARBA" id="ARBA00039140"/>
    </source>
</evidence>
<organism evidence="6 7">
    <name type="scientific">Novibacillus thermophilus</name>
    <dbReference type="NCBI Taxonomy" id="1471761"/>
    <lineage>
        <taxon>Bacteria</taxon>
        <taxon>Bacillati</taxon>
        <taxon>Bacillota</taxon>
        <taxon>Bacilli</taxon>
        <taxon>Bacillales</taxon>
        <taxon>Thermoactinomycetaceae</taxon>
        <taxon>Novibacillus</taxon>
    </lineage>
</organism>
<dbReference type="InterPro" id="IPR035909">
    <property type="entry name" value="CheB_C"/>
</dbReference>